<dbReference type="Pfam" id="PF00491">
    <property type="entry name" value="Arginase"/>
    <property type="match status" value="1"/>
</dbReference>
<proteinExistence type="inferred from homology"/>
<evidence type="ECO:0000256" key="3">
    <source>
        <dbReference type="ARBA" id="ARBA00023211"/>
    </source>
</evidence>
<evidence type="ECO:0000313" key="5">
    <source>
        <dbReference type="EMBL" id="EGE48386.1"/>
    </source>
</evidence>
<dbReference type="AlphaFoldDB" id="F1YS51"/>
<dbReference type="CDD" id="cd09999">
    <property type="entry name" value="Arginase-like_1"/>
    <property type="match status" value="1"/>
</dbReference>
<keyword evidence="1" id="KW-0479">Metal-binding</keyword>
<dbReference type="InterPro" id="IPR023696">
    <property type="entry name" value="Ureohydrolase_dom_sf"/>
</dbReference>
<evidence type="ECO:0000313" key="6">
    <source>
        <dbReference type="Proteomes" id="UP000018454"/>
    </source>
</evidence>
<organism evidence="5 6">
    <name type="scientific">Acetobacter pomorum DM001</name>
    <dbReference type="NCBI Taxonomy" id="945681"/>
    <lineage>
        <taxon>Bacteria</taxon>
        <taxon>Pseudomonadati</taxon>
        <taxon>Pseudomonadota</taxon>
        <taxon>Alphaproteobacteria</taxon>
        <taxon>Acetobacterales</taxon>
        <taxon>Acetobacteraceae</taxon>
        <taxon>Acetobacter</taxon>
    </lineage>
</organism>
<dbReference type="PROSITE" id="PS51257">
    <property type="entry name" value="PROKAR_LIPOPROTEIN"/>
    <property type="match status" value="1"/>
</dbReference>
<dbReference type="InterPro" id="IPR006035">
    <property type="entry name" value="Ureohydrolase"/>
</dbReference>
<dbReference type="PANTHER" id="PTHR43782">
    <property type="entry name" value="ARGINASE"/>
    <property type="match status" value="1"/>
</dbReference>
<keyword evidence="3" id="KW-0464">Manganese</keyword>
<dbReference type="GO" id="GO:0030145">
    <property type="term" value="F:manganese ion binding"/>
    <property type="evidence" value="ECO:0007669"/>
    <property type="project" value="TreeGrafter"/>
</dbReference>
<gene>
    <name evidence="5" type="ORF">APO_0739</name>
</gene>
<name>F1YS51_9PROT</name>
<accession>F1YS51</accession>
<evidence type="ECO:0000256" key="2">
    <source>
        <dbReference type="ARBA" id="ARBA00022801"/>
    </source>
</evidence>
<dbReference type="Proteomes" id="UP000018454">
    <property type="component" value="Unassembled WGS sequence"/>
</dbReference>
<dbReference type="PROSITE" id="PS51409">
    <property type="entry name" value="ARGINASE_2"/>
    <property type="match status" value="1"/>
</dbReference>
<comment type="similarity">
    <text evidence="4">Belongs to the arginase family.</text>
</comment>
<evidence type="ECO:0000256" key="1">
    <source>
        <dbReference type="ARBA" id="ARBA00022723"/>
    </source>
</evidence>
<comment type="caution">
    <text evidence="5">The sequence shown here is derived from an EMBL/GenBank/DDBJ whole genome shotgun (WGS) entry which is preliminary data.</text>
</comment>
<evidence type="ECO:0000256" key="4">
    <source>
        <dbReference type="PROSITE-ProRule" id="PRU00742"/>
    </source>
</evidence>
<protein>
    <submittedName>
        <fullName evidence="5">Arginase</fullName>
    </submittedName>
</protein>
<sequence length="310" mass="34426">MKRFGKSRIFYERRKIIALTSGAMASCLIGAEAYRVHLPDRRSSMADQNSQTLRLIFPQWQGGDNPPYYLGSKLLAWLAPPSAGPVEEVPVDAPTDVPLPVENEMRGRSVLLKQIGEARTIIERHQPKSLAVLWIDTHPDVQTPKQYMNAHAHVLGALLGHGDPDLTKAVTKPVPAKNVMIAGIHDPLPFEAQFIADHGLRTCSPQQVRDGAQPVMEWLKDSQIEVLAIHLDLDVLDPHNFRSLLFAKPGRGKHDFGDVAEGKLNIPDVLKLIQEVTTEKEVVGMTIAEHMPWDALNLQEMLKQLPLIGS</sequence>
<keyword evidence="2" id="KW-0378">Hydrolase</keyword>
<dbReference type="PANTHER" id="PTHR43782:SF3">
    <property type="entry name" value="ARGINASE"/>
    <property type="match status" value="1"/>
</dbReference>
<dbReference type="SUPFAM" id="SSF52768">
    <property type="entry name" value="Arginase/deacetylase"/>
    <property type="match status" value="1"/>
</dbReference>
<dbReference type="Gene3D" id="3.40.800.10">
    <property type="entry name" value="Ureohydrolase domain"/>
    <property type="match status" value="1"/>
</dbReference>
<dbReference type="GO" id="GO:0004053">
    <property type="term" value="F:arginase activity"/>
    <property type="evidence" value="ECO:0007669"/>
    <property type="project" value="TreeGrafter"/>
</dbReference>
<dbReference type="GO" id="GO:0005829">
    <property type="term" value="C:cytosol"/>
    <property type="evidence" value="ECO:0007669"/>
    <property type="project" value="TreeGrafter"/>
</dbReference>
<reference evidence="5 6" key="1">
    <citation type="journal article" date="2011" name="Science">
        <title>Drosophila microbiome modulates host developmental and metabolic homeostasis via insulin signaling.</title>
        <authorList>
            <person name="Shin S.C."/>
            <person name="Kim S.H."/>
            <person name="You H."/>
            <person name="Kim B."/>
            <person name="Kim A.C."/>
            <person name="Lee K.A."/>
            <person name="Yoon J.H."/>
            <person name="Ryu J.H."/>
            <person name="Lee W.J."/>
        </authorList>
    </citation>
    <scope>NUCLEOTIDE SEQUENCE [LARGE SCALE GENOMIC DNA]</scope>
    <source>
        <strain evidence="5 6">DM001</strain>
    </source>
</reference>
<dbReference type="RefSeq" id="WP_006115812.1">
    <property type="nucleotide sequence ID" value="NZ_AEUP01000018.1"/>
</dbReference>
<dbReference type="EMBL" id="AEUP01000018">
    <property type="protein sequence ID" value="EGE48386.1"/>
    <property type="molecule type" value="Genomic_DNA"/>
</dbReference>